<dbReference type="EMBL" id="CP022954">
    <property type="protein sequence ID" value="QGV17948.1"/>
    <property type="molecule type" value="Genomic_DNA"/>
</dbReference>
<name>A0AAP9HGH9_LACPA</name>
<sequence>MLIDLNRITQIYLVCGKTDLRRGIDSLATIVQDQFQLDPYCQNLYLFCGTRKDRFKALYWDGDGFILLYKRFENGRLQWPTNENAAKALSNTQLIQLLTGWSIKSTVHPVVPPKKTLANRERSGKV</sequence>
<dbReference type="Proteomes" id="UP000423274">
    <property type="component" value="Chromosome"/>
</dbReference>
<proteinExistence type="predicted"/>
<dbReference type="NCBIfam" id="NF033819">
    <property type="entry name" value="IS66_TnpB"/>
    <property type="match status" value="1"/>
</dbReference>
<gene>
    <name evidence="1" type="ORF">LCAKO_1423</name>
</gene>
<protein>
    <submittedName>
        <fullName evidence="1">Transposase</fullName>
    </submittedName>
</protein>
<dbReference type="RefSeq" id="WP_003574803.1">
    <property type="nucleotide sequence ID" value="NZ_CAKMCE010000001.1"/>
</dbReference>
<accession>A0AAP9HGH9</accession>
<dbReference type="Pfam" id="PF05717">
    <property type="entry name" value="TnpB_IS66"/>
    <property type="match status" value="1"/>
</dbReference>
<evidence type="ECO:0000313" key="1">
    <source>
        <dbReference type="EMBL" id="QGV17948.1"/>
    </source>
</evidence>
<reference evidence="1 2" key="1">
    <citation type="submission" date="2017-08" db="EMBL/GenBank/DDBJ databases">
        <title>Genome sequence, comparative genomics and functional analysis of the highly adhesive Lactobacillus paracasei Kobulty strain.</title>
        <authorList>
            <person name="Koryszewska-Baginska A."/>
            <person name="Grynberg M."/>
            <person name="Aleksandrzak-Piekarczyk T."/>
        </authorList>
    </citation>
    <scope>NUCLEOTIDE SEQUENCE [LARGE SCALE GENOMIC DNA]</scope>
    <source>
        <strain evidence="1 2">IBB3423</strain>
    </source>
</reference>
<organism evidence="1 2">
    <name type="scientific">Lacticaseibacillus paracasei subsp. paracasei</name>
    <dbReference type="NCBI Taxonomy" id="47714"/>
    <lineage>
        <taxon>Bacteria</taxon>
        <taxon>Bacillati</taxon>
        <taxon>Bacillota</taxon>
        <taxon>Bacilli</taxon>
        <taxon>Lactobacillales</taxon>
        <taxon>Lactobacillaceae</taxon>
        <taxon>Lacticaseibacillus</taxon>
    </lineage>
</organism>
<dbReference type="InterPro" id="IPR008878">
    <property type="entry name" value="Transposase_IS66_Orf2"/>
</dbReference>
<dbReference type="PANTHER" id="PTHR36455">
    <property type="match status" value="1"/>
</dbReference>
<evidence type="ECO:0000313" key="2">
    <source>
        <dbReference type="Proteomes" id="UP000423274"/>
    </source>
</evidence>
<dbReference type="AlphaFoldDB" id="A0AAP9HGH9"/>
<dbReference type="PANTHER" id="PTHR36455:SF1">
    <property type="entry name" value="BLR8292 PROTEIN"/>
    <property type="match status" value="1"/>
</dbReference>